<dbReference type="Proteomes" id="UP000789920">
    <property type="component" value="Unassembled WGS sequence"/>
</dbReference>
<evidence type="ECO:0000313" key="1">
    <source>
        <dbReference type="EMBL" id="CAG8797677.1"/>
    </source>
</evidence>
<reference evidence="1" key="1">
    <citation type="submission" date="2021-06" db="EMBL/GenBank/DDBJ databases">
        <authorList>
            <person name="Kallberg Y."/>
            <person name="Tangrot J."/>
            <person name="Rosling A."/>
        </authorList>
    </citation>
    <scope>NUCLEOTIDE SEQUENCE</scope>
    <source>
        <strain evidence="1">MA461A</strain>
    </source>
</reference>
<proteinExistence type="predicted"/>
<evidence type="ECO:0000313" key="2">
    <source>
        <dbReference type="Proteomes" id="UP000789920"/>
    </source>
</evidence>
<sequence length="46" mass="5289">QFGIVGIQIAEDTLHLSILIRDQMNINRYYNIESAKIPVQKSEETV</sequence>
<protein>
    <submittedName>
        <fullName evidence="1">9129_t:CDS:1</fullName>
    </submittedName>
</protein>
<feature type="non-terminal residue" evidence="1">
    <location>
        <position position="46"/>
    </location>
</feature>
<keyword evidence="2" id="KW-1185">Reference proteome</keyword>
<feature type="non-terminal residue" evidence="1">
    <location>
        <position position="1"/>
    </location>
</feature>
<organism evidence="1 2">
    <name type="scientific">Racocetra persica</name>
    <dbReference type="NCBI Taxonomy" id="160502"/>
    <lineage>
        <taxon>Eukaryota</taxon>
        <taxon>Fungi</taxon>
        <taxon>Fungi incertae sedis</taxon>
        <taxon>Mucoromycota</taxon>
        <taxon>Glomeromycotina</taxon>
        <taxon>Glomeromycetes</taxon>
        <taxon>Diversisporales</taxon>
        <taxon>Gigasporaceae</taxon>
        <taxon>Racocetra</taxon>
    </lineage>
</organism>
<dbReference type="EMBL" id="CAJVQC010057511">
    <property type="protein sequence ID" value="CAG8797677.1"/>
    <property type="molecule type" value="Genomic_DNA"/>
</dbReference>
<accession>A0ACA9RLB0</accession>
<name>A0ACA9RLB0_9GLOM</name>
<comment type="caution">
    <text evidence="1">The sequence shown here is derived from an EMBL/GenBank/DDBJ whole genome shotgun (WGS) entry which is preliminary data.</text>
</comment>
<gene>
    <name evidence="1" type="ORF">RPERSI_LOCUS20388</name>
</gene>